<dbReference type="EMBL" id="CP127247">
    <property type="protein sequence ID" value="WIY24997.1"/>
    <property type="molecule type" value="Genomic_DNA"/>
</dbReference>
<dbReference type="SFLD" id="SFLDF00392">
    <property type="entry name" value="YjjI_activase"/>
    <property type="match status" value="1"/>
</dbReference>
<dbReference type="CDD" id="cd01335">
    <property type="entry name" value="Radical_SAM"/>
    <property type="match status" value="1"/>
</dbReference>
<dbReference type="InterPro" id="IPR058240">
    <property type="entry name" value="rSAM_sf"/>
</dbReference>
<evidence type="ECO:0000256" key="2">
    <source>
        <dbReference type="ARBA" id="ARBA00009777"/>
    </source>
</evidence>
<keyword evidence="3" id="KW-0004">4Fe-4S</keyword>
<keyword evidence="11" id="KW-1185">Reference proteome</keyword>
<protein>
    <submittedName>
        <fullName evidence="10">YjjW family glycine radical enzyme activase</fullName>
    </submittedName>
</protein>
<dbReference type="AlphaFoldDB" id="A0A9Y2L090"/>
<dbReference type="RefSeq" id="WP_270920920.1">
    <property type="nucleotide sequence ID" value="NZ_CP127247.1"/>
</dbReference>
<dbReference type="InterPro" id="IPR017896">
    <property type="entry name" value="4Fe4S_Fe-S-bd"/>
</dbReference>
<dbReference type="Gene3D" id="3.30.70.20">
    <property type="match status" value="1"/>
</dbReference>
<gene>
    <name evidence="10" type="ORF">QPJ95_21330</name>
</gene>
<comment type="cofactor">
    <cofactor evidence="1">
        <name>[4Fe-4S] cluster</name>
        <dbReference type="ChEBI" id="CHEBI:49883"/>
    </cofactor>
</comment>
<dbReference type="KEGG" id="ppso:QPJ95_21330"/>
<dbReference type="GO" id="GO:0051539">
    <property type="term" value="F:4 iron, 4 sulfur cluster binding"/>
    <property type="evidence" value="ECO:0007669"/>
    <property type="project" value="UniProtKB-KW"/>
</dbReference>
<dbReference type="InterPro" id="IPR001989">
    <property type="entry name" value="Radical_activat_CS"/>
</dbReference>
<sequence length="287" mass="31148">MSSLQAQISKILTWSCVDGPGNRIVLFLQGCNFNCITCHNPHTIGRCNDCGDCIADCPTDALMLEGGKIRFDPALCTHCDACLAACSINANPMVQTYSVHDILTLLGKHKDFVSGITVSGGEATMQLPFTKALFTEMGRDPALAHLTRFIDTNGYLGAAAWTTVLDVTDGVMLDIKAFDCDTHRQLTGRDNARVLDSARMLHTAGKLYELRYLMVPSQTDTAGEIESLMAFTQSLEGPVRVRLNAFRTHGVRGEAAAWPAMEREQVEAAARALAEKSTGPVILPALW</sequence>
<dbReference type="GO" id="GO:0046872">
    <property type="term" value="F:metal ion binding"/>
    <property type="evidence" value="ECO:0007669"/>
    <property type="project" value="UniProtKB-KW"/>
</dbReference>
<dbReference type="SFLD" id="SFLDS00029">
    <property type="entry name" value="Radical_SAM"/>
    <property type="match status" value="1"/>
</dbReference>
<evidence type="ECO:0000256" key="5">
    <source>
        <dbReference type="ARBA" id="ARBA00022723"/>
    </source>
</evidence>
<evidence type="ECO:0000256" key="7">
    <source>
        <dbReference type="ARBA" id="ARBA00023004"/>
    </source>
</evidence>
<dbReference type="InterPro" id="IPR013785">
    <property type="entry name" value="Aldolase_TIM"/>
</dbReference>
<evidence type="ECO:0000313" key="11">
    <source>
        <dbReference type="Proteomes" id="UP001238334"/>
    </source>
</evidence>
<dbReference type="SUPFAM" id="SSF102114">
    <property type="entry name" value="Radical SAM enzymes"/>
    <property type="match status" value="1"/>
</dbReference>
<name>A0A9Y2L090_9RHOB</name>
<dbReference type="InterPro" id="IPR023912">
    <property type="entry name" value="YjjW_bact"/>
</dbReference>
<accession>A0A9Y2L090</accession>
<keyword evidence="5" id="KW-0479">Metal-binding</keyword>
<dbReference type="PANTHER" id="PTHR30352">
    <property type="entry name" value="PYRUVATE FORMATE-LYASE-ACTIVATING ENZYME"/>
    <property type="match status" value="1"/>
</dbReference>
<dbReference type="SFLD" id="SFLDG01118">
    <property type="entry name" value="activating_enzymes__group_2"/>
    <property type="match status" value="1"/>
</dbReference>
<evidence type="ECO:0000313" key="10">
    <source>
        <dbReference type="EMBL" id="WIY24997.1"/>
    </source>
</evidence>
<dbReference type="NCBIfam" id="TIGR04041">
    <property type="entry name" value="activase_YjjW"/>
    <property type="match status" value="1"/>
</dbReference>
<dbReference type="InterPro" id="IPR007197">
    <property type="entry name" value="rSAM"/>
</dbReference>
<evidence type="ECO:0000256" key="4">
    <source>
        <dbReference type="ARBA" id="ARBA00022691"/>
    </source>
</evidence>
<dbReference type="PIRSF" id="PIRSF000371">
    <property type="entry name" value="PFL_act_enz"/>
    <property type="match status" value="1"/>
</dbReference>
<dbReference type="Gene3D" id="3.20.20.70">
    <property type="entry name" value="Aldolase class I"/>
    <property type="match status" value="1"/>
</dbReference>
<feature type="domain" description="4Fe-4S ferredoxin-type" evidence="9">
    <location>
        <begin position="46"/>
        <end position="66"/>
    </location>
</feature>
<dbReference type="InterPro" id="IPR012839">
    <property type="entry name" value="Organic_radical_activase"/>
</dbReference>
<evidence type="ECO:0000256" key="8">
    <source>
        <dbReference type="ARBA" id="ARBA00023014"/>
    </source>
</evidence>
<dbReference type="PROSITE" id="PS00198">
    <property type="entry name" value="4FE4S_FER_1"/>
    <property type="match status" value="1"/>
</dbReference>
<keyword evidence="7" id="KW-0408">Iron</keyword>
<dbReference type="PANTHER" id="PTHR30352:SF13">
    <property type="entry name" value="GLYCYL-RADICAL ENZYME ACTIVATING ENZYME YJJW-RELATED"/>
    <property type="match status" value="1"/>
</dbReference>
<dbReference type="SUPFAM" id="SSF54862">
    <property type="entry name" value="4Fe-4S ferredoxins"/>
    <property type="match status" value="1"/>
</dbReference>
<comment type="similarity">
    <text evidence="2">Belongs to the organic radical-activating enzymes family.</text>
</comment>
<dbReference type="InterPro" id="IPR040074">
    <property type="entry name" value="BssD/PflA/YjjW"/>
</dbReference>
<evidence type="ECO:0000256" key="6">
    <source>
        <dbReference type="ARBA" id="ARBA00023002"/>
    </source>
</evidence>
<proteinExistence type="inferred from homology"/>
<reference evidence="10 11" key="1">
    <citation type="submission" date="2023-06" db="EMBL/GenBank/DDBJ databases">
        <title>Parasedimentitalea psychrophila sp. nov., a psychrophilic bacterium isolated from deep-sea sediment.</title>
        <authorList>
            <person name="Li A."/>
        </authorList>
    </citation>
    <scope>NUCLEOTIDE SEQUENCE [LARGE SCALE GENOMIC DNA]</scope>
    <source>
        <strain evidence="10 11">QS115</strain>
    </source>
</reference>
<dbReference type="Proteomes" id="UP001238334">
    <property type="component" value="Chromosome"/>
</dbReference>
<keyword evidence="6" id="KW-0560">Oxidoreductase</keyword>
<dbReference type="InterPro" id="IPR034457">
    <property type="entry name" value="Organic_radical-activating"/>
</dbReference>
<organism evidence="10 11">
    <name type="scientific">Parasedimentitalea psychrophila</name>
    <dbReference type="NCBI Taxonomy" id="2997337"/>
    <lineage>
        <taxon>Bacteria</taxon>
        <taxon>Pseudomonadati</taxon>
        <taxon>Pseudomonadota</taxon>
        <taxon>Alphaproteobacteria</taxon>
        <taxon>Rhodobacterales</taxon>
        <taxon>Paracoccaceae</taxon>
        <taxon>Parasedimentitalea</taxon>
    </lineage>
</organism>
<keyword evidence="4" id="KW-0949">S-adenosyl-L-methionine</keyword>
<evidence type="ECO:0000256" key="1">
    <source>
        <dbReference type="ARBA" id="ARBA00001966"/>
    </source>
</evidence>
<dbReference type="InterPro" id="IPR017900">
    <property type="entry name" value="4Fe4S_Fe_S_CS"/>
</dbReference>
<evidence type="ECO:0000256" key="3">
    <source>
        <dbReference type="ARBA" id="ARBA00022485"/>
    </source>
</evidence>
<evidence type="ECO:0000259" key="9">
    <source>
        <dbReference type="PROSITE" id="PS51379"/>
    </source>
</evidence>
<dbReference type="PROSITE" id="PS01087">
    <property type="entry name" value="RADICAL_ACTIVATING"/>
    <property type="match status" value="1"/>
</dbReference>
<keyword evidence="8" id="KW-0411">Iron-sulfur</keyword>
<feature type="domain" description="4Fe-4S ferredoxin-type" evidence="9">
    <location>
        <begin position="67"/>
        <end position="96"/>
    </location>
</feature>
<dbReference type="SFLD" id="SFLDG01066">
    <property type="entry name" value="organic_radical-activating_enz"/>
    <property type="match status" value="1"/>
</dbReference>
<dbReference type="Pfam" id="PF04055">
    <property type="entry name" value="Radical_SAM"/>
    <property type="match status" value="1"/>
</dbReference>
<dbReference type="PROSITE" id="PS51379">
    <property type="entry name" value="4FE4S_FER_2"/>
    <property type="match status" value="2"/>
</dbReference>
<dbReference type="GO" id="GO:0016491">
    <property type="term" value="F:oxidoreductase activity"/>
    <property type="evidence" value="ECO:0007669"/>
    <property type="project" value="UniProtKB-KW"/>
</dbReference>